<name>A0A1J4JVZ2_9EUKA</name>
<evidence type="ECO:0000256" key="2">
    <source>
        <dbReference type="PROSITE-ProRule" id="PRU00035"/>
    </source>
</evidence>
<dbReference type="Pfam" id="PF00439">
    <property type="entry name" value="Bromodomain"/>
    <property type="match status" value="1"/>
</dbReference>
<sequence>MNIGEIYGELLNISVSISSLKMSSHPLTSFQKEQRTKLIDKLLATHIGPIFRKLDPNAIPGYTDIVSRPMDLEKVKYRLNHKPEYSEKQFQKEMQLIFDNCRAFNGKETPYGLAASELENVYKKKMKKLTPTPEAQWLKDIETVSSKLKKMTKRHCDCILEMKSEKHHSK</sequence>
<dbReference type="PANTHER" id="PTHR45750:SF3">
    <property type="entry name" value="HISTONE ACETYLTRANSFERASE"/>
    <property type="match status" value="1"/>
</dbReference>
<dbReference type="GO" id="GO:0045944">
    <property type="term" value="P:positive regulation of transcription by RNA polymerase II"/>
    <property type="evidence" value="ECO:0007669"/>
    <property type="project" value="TreeGrafter"/>
</dbReference>
<evidence type="ECO:0000313" key="4">
    <source>
        <dbReference type="EMBL" id="OHT03179.1"/>
    </source>
</evidence>
<dbReference type="GO" id="GO:0010484">
    <property type="term" value="F:histone H3 acetyltransferase activity"/>
    <property type="evidence" value="ECO:0007669"/>
    <property type="project" value="TreeGrafter"/>
</dbReference>
<dbReference type="OrthoDB" id="784962at2759"/>
<dbReference type="GO" id="GO:0000123">
    <property type="term" value="C:histone acetyltransferase complex"/>
    <property type="evidence" value="ECO:0007669"/>
    <property type="project" value="TreeGrafter"/>
</dbReference>
<protein>
    <submittedName>
        <fullName evidence="4">Bromodomain containing protein</fullName>
    </submittedName>
</protein>
<dbReference type="InterPro" id="IPR001487">
    <property type="entry name" value="Bromodomain"/>
</dbReference>
<dbReference type="RefSeq" id="XP_068356315.1">
    <property type="nucleotide sequence ID" value="XM_068493349.1"/>
</dbReference>
<dbReference type="InterPro" id="IPR037800">
    <property type="entry name" value="GCN5"/>
</dbReference>
<dbReference type="GeneID" id="94828053"/>
<dbReference type="PANTHER" id="PTHR45750">
    <property type="entry name" value="GH11602P"/>
    <property type="match status" value="1"/>
</dbReference>
<evidence type="ECO:0000259" key="3">
    <source>
        <dbReference type="PROSITE" id="PS50014"/>
    </source>
</evidence>
<dbReference type="Gene3D" id="1.20.920.10">
    <property type="entry name" value="Bromodomain-like"/>
    <property type="match status" value="1"/>
</dbReference>
<evidence type="ECO:0000313" key="5">
    <source>
        <dbReference type="Proteomes" id="UP000179807"/>
    </source>
</evidence>
<dbReference type="SUPFAM" id="SSF47370">
    <property type="entry name" value="Bromodomain"/>
    <property type="match status" value="1"/>
</dbReference>
<proteinExistence type="predicted"/>
<keyword evidence="1 2" id="KW-0103">Bromodomain</keyword>
<organism evidence="4 5">
    <name type="scientific">Tritrichomonas foetus</name>
    <dbReference type="NCBI Taxonomy" id="1144522"/>
    <lineage>
        <taxon>Eukaryota</taxon>
        <taxon>Metamonada</taxon>
        <taxon>Parabasalia</taxon>
        <taxon>Tritrichomonadida</taxon>
        <taxon>Tritrichomonadidae</taxon>
        <taxon>Tritrichomonas</taxon>
    </lineage>
</organism>
<reference evidence="4" key="1">
    <citation type="submission" date="2016-10" db="EMBL/GenBank/DDBJ databases">
        <authorList>
            <person name="Benchimol M."/>
            <person name="Almeida L.G."/>
            <person name="Vasconcelos A.T."/>
            <person name="Perreira-Neves A."/>
            <person name="Rosa I.A."/>
            <person name="Tasca T."/>
            <person name="Bogo M.R."/>
            <person name="de Souza W."/>
        </authorList>
    </citation>
    <scope>NUCLEOTIDE SEQUENCE [LARGE SCALE GENOMIC DNA]</scope>
    <source>
        <strain evidence="4">K</strain>
    </source>
</reference>
<dbReference type="AlphaFoldDB" id="A0A1J4JVZ2"/>
<accession>A0A1J4JVZ2</accession>
<dbReference type="PRINTS" id="PR00503">
    <property type="entry name" value="BROMODOMAIN"/>
</dbReference>
<evidence type="ECO:0000256" key="1">
    <source>
        <dbReference type="ARBA" id="ARBA00023117"/>
    </source>
</evidence>
<dbReference type="InterPro" id="IPR036427">
    <property type="entry name" value="Bromodomain-like_sf"/>
</dbReference>
<keyword evidence="5" id="KW-1185">Reference proteome</keyword>
<dbReference type="PROSITE" id="PS50014">
    <property type="entry name" value="BROMODOMAIN_2"/>
    <property type="match status" value="1"/>
</dbReference>
<comment type="caution">
    <text evidence="4">The sequence shown here is derived from an EMBL/GenBank/DDBJ whole genome shotgun (WGS) entry which is preliminary data.</text>
</comment>
<dbReference type="VEuPathDB" id="TrichDB:TRFO_06862"/>
<dbReference type="SMART" id="SM00297">
    <property type="entry name" value="BROMO"/>
    <property type="match status" value="1"/>
</dbReference>
<feature type="domain" description="Bromo" evidence="3">
    <location>
        <begin position="49"/>
        <end position="112"/>
    </location>
</feature>
<dbReference type="Proteomes" id="UP000179807">
    <property type="component" value="Unassembled WGS sequence"/>
</dbReference>
<gene>
    <name evidence="4" type="ORF">TRFO_06862</name>
</gene>
<dbReference type="EMBL" id="MLAK01000838">
    <property type="protein sequence ID" value="OHT03179.1"/>
    <property type="molecule type" value="Genomic_DNA"/>
</dbReference>